<sequence>MSKQAASLVELITAGEENDSSGKELDVAVWDGLPLSGPGSLVVSACIIEFHQWISELQPFALRGGATMKRSSPSLRSACARAIAFRLIFFSLVIISNGRSREPSTSAVMERDSNTSERVEERNAN</sequence>
<accession>A0A4C1UN66</accession>
<feature type="compositionally biased region" description="Basic and acidic residues" evidence="1">
    <location>
        <begin position="109"/>
        <end position="125"/>
    </location>
</feature>
<dbReference type="EMBL" id="BGZK01000196">
    <property type="protein sequence ID" value="GBP27620.1"/>
    <property type="molecule type" value="Genomic_DNA"/>
</dbReference>
<feature type="region of interest" description="Disordered" evidence="1">
    <location>
        <begin position="100"/>
        <end position="125"/>
    </location>
</feature>
<evidence type="ECO:0000313" key="2">
    <source>
        <dbReference type="EMBL" id="GBP27620.1"/>
    </source>
</evidence>
<gene>
    <name evidence="2" type="ORF">EVAR_102874_1</name>
</gene>
<name>A0A4C1UN66_EUMVA</name>
<keyword evidence="3" id="KW-1185">Reference proteome</keyword>
<comment type="caution">
    <text evidence="2">The sequence shown here is derived from an EMBL/GenBank/DDBJ whole genome shotgun (WGS) entry which is preliminary data.</text>
</comment>
<dbReference type="Proteomes" id="UP000299102">
    <property type="component" value="Unassembled WGS sequence"/>
</dbReference>
<protein>
    <submittedName>
        <fullName evidence="2">Uncharacterized protein</fullName>
    </submittedName>
</protein>
<reference evidence="2 3" key="1">
    <citation type="journal article" date="2019" name="Commun. Biol.">
        <title>The bagworm genome reveals a unique fibroin gene that provides high tensile strength.</title>
        <authorList>
            <person name="Kono N."/>
            <person name="Nakamura H."/>
            <person name="Ohtoshi R."/>
            <person name="Tomita M."/>
            <person name="Numata K."/>
            <person name="Arakawa K."/>
        </authorList>
    </citation>
    <scope>NUCLEOTIDE SEQUENCE [LARGE SCALE GENOMIC DNA]</scope>
</reference>
<dbReference type="AlphaFoldDB" id="A0A4C1UN66"/>
<evidence type="ECO:0000313" key="3">
    <source>
        <dbReference type="Proteomes" id="UP000299102"/>
    </source>
</evidence>
<evidence type="ECO:0000256" key="1">
    <source>
        <dbReference type="SAM" id="MobiDB-lite"/>
    </source>
</evidence>
<proteinExistence type="predicted"/>
<organism evidence="2 3">
    <name type="scientific">Eumeta variegata</name>
    <name type="common">Bagworm moth</name>
    <name type="synonym">Eumeta japonica</name>
    <dbReference type="NCBI Taxonomy" id="151549"/>
    <lineage>
        <taxon>Eukaryota</taxon>
        <taxon>Metazoa</taxon>
        <taxon>Ecdysozoa</taxon>
        <taxon>Arthropoda</taxon>
        <taxon>Hexapoda</taxon>
        <taxon>Insecta</taxon>
        <taxon>Pterygota</taxon>
        <taxon>Neoptera</taxon>
        <taxon>Endopterygota</taxon>
        <taxon>Lepidoptera</taxon>
        <taxon>Glossata</taxon>
        <taxon>Ditrysia</taxon>
        <taxon>Tineoidea</taxon>
        <taxon>Psychidae</taxon>
        <taxon>Oiketicinae</taxon>
        <taxon>Eumeta</taxon>
    </lineage>
</organism>